<protein>
    <submittedName>
        <fullName evidence="2">Uncharacterized protein</fullName>
    </submittedName>
</protein>
<feature type="non-terminal residue" evidence="2">
    <location>
        <position position="1"/>
    </location>
</feature>
<proteinExistence type="predicted"/>
<feature type="region of interest" description="Disordered" evidence="1">
    <location>
        <begin position="1"/>
        <end position="86"/>
    </location>
</feature>
<dbReference type="EMBL" id="CAJNIZ010015559">
    <property type="protein sequence ID" value="CAE7374833.1"/>
    <property type="molecule type" value="Genomic_DNA"/>
</dbReference>
<dbReference type="Proteomes" id="UP000649617">
    <property type="component" value="Unassembled WGS sequence"/>
</dbReference>
<sequence length="151" mass="16764">MASEPLDSEAVPEVYEDSAVTSALPTHREATLQEEQGPQDDAVLPAALKRILQLRREEDDQSEDDLSGGGEGNTATRPAAPPEGWTAPLREFSEEVRRISVEAARCQGQLEVRTFFDLQGYNLESFASKTQPEPGGLLLMYMFYSRIFDKV</sequence>
<evidence type="ECO:0000313" key="3">
    <source>
        <dbReference type="Proteomes" id="UP000649617"/>
    </source>
</evidence>
<organism evidence="2 3">
    <name type="scientific">Symbiodinium pilosum</name>
    <name type="common">Dinoflagellate</name>
    <dbReference type="NCBI Taxonomy" id="2952"/>
    <lineage>
        <taxon>Eukaryota</taxon>
        <taxon>Sar</taxon>
        <taxon>Alveolata</taxon>
        <taxon>Dinophyceae</taxon>
        <taxon>Suessiales</taxon>
        <taxon>Symbiodiniaceae</taxon>
        <taxon>Symbiodinium</taxon>
    </lineage>
</organism>
<accession>A0A812Q4K6</accession>
<reference evidence="2" key="1">
    <citation type="submission" date="2021-02" db="EMBL/GenBank/DDBJ databases">
        <authorList>
            <person name="Dougan E. K."/>
            <person name="Rhodes N."/>
            <person name="Thang M."/>
            <person name="Chan C."/>
        </authorList>
    </citation>
    <scope>NUCLEOTIDE SEQUENCE</scope>
</reference>
<keyword evidence="3" id="KW-1185">Reference proteome</keyword>
<evidence type="ECO:0000313" key="2">
    <source>
        <dbReference type="EMBL" id="CAE7374833.1"/>
    </source>
</evidence>
<dbReference type="OrthoDB" id="447639at2759"/>
<dbReference type="AlphaFoldDB" id="A0A812Q4K6"/>
<evidence type="ECO:0000256" key="1">
    <source>
        <dbReference type="SAM" id="MobiDB-lite"/>
    </source>
</evidence>
<comment type="caution">
    <text evidence="2">The sequence shown here is derived from an EMBL/GenBank/DDBJ whole genome shotgun (WGS) entry which is preliminary data.</text>
</comment>
<gene>
    <name evidence="2" type="ORF">SPIL2461_LOCUS9115</name>
</gene>
<name>A0A812Q4K6_SYMPI</name>